<comment type="subunit">
    <text evidence="4">Oligomeric complex composed of two heavy chains and two light chains.</text>
</comment>
<dbReference type="InterPro" id="IPR011990">
    <property type="entry name" value="TPR-like_helical_dom_sf"/>
</dbReference>
<dbReference type="Proteomes" id="UP000663869">
    <property type="component" value="Unassembled WGS sequence"/>
</dbReference>
<dbReference type="SUPFAM" id="SSF48452">
    <property type="entry name" value="TPR-like"/>
    <property type="match status" value="2"/>
</dbReference>
<evidence type="ECO:0000256" key="2">
    <source>
        <dbReference type="ARBA" id="ARBA00022803"/>
    </source>
</evidence>
<evidence type="ECO:0000256" key="1">
    <source>
        <dbReference type="ARBA" id="ARBA00022737"/>
    </source>
</evidence>
<keyword evidence="2 3" id="KW-0802">TPR repeat</keyword>
<dbReference type="EMBL" id="CAJOBP010003333">
    <property type="protein sequence ID" value="CAF4400309.1"/>
    <property type="molecule type" value="Genomic_DNA"/>
</dbReference>
<dbReference type="Gene3D" id="3.90.176.10">
    <property type="entry name" value="Toxin ADP-ribosyltransferase, Chain A, domain 1"/>
    <property type="match status" value="1"/>
</dbReference>
<feature type="repeat" description="TPR" evidence="3">
    <location>
        <begin position="640"/>
        <end position="673"/>
    </location>
</feature>
<dbReference type="OrthoDB" id="2017782at2759"/>
<dbReference type="SMART" id="SM00028">
    <property type="entry name" value="TPR"/>
    <property type="match status" value="8"/>
</dbReference>
<dbReference type="PROSITE" id="PS50005">
    <property type="entry name" value="TPR"/>
    <property type="match status" value="7"/>
</dbReference>
<comment type="function">
    <text evidence="4">Kinesin is a microtubule-associated force-producing protein that play a role in organelle transport.</text>
</comment>
<dbReference type="PROSITE" id="PS50293">
    <property type="entry name" value="TPR_REGION"/>
    <property type="match status" value="1"/>
</dbReference>
<accession>A0A818C5S4</accession>
<dbReference type="EMBL" id="CAJNYU010003046">
    <property type="protein sequence ID" value="CAF3629623.1"/>
    <property type="molecule type" value="Genomic_DNA"/>
</dbReference>
<dbReference type="Pfam" id="PF13181">
    <property type="entry name" value="TPR_8"/>
    <property type="match status" value="1"/>
</dbReference>
<name>A0A818C5S4_9BILA</name>
<evidence type="ECO:0000256" key="4">
    <source>
        <dbReference type="RuleBase" id="RU367020"/>
    </source>
</evidence>
<dbReference type="GO" id="GO:0005871">
    <property type="term" value="C:kinesin complex"/>
    <property type="evidence" value="ECO:0007669"/>
    <property type="project" value="UniProtKB-UniRule"/>
</dbReference>
<feature type="repeat" description="TPR" evidence="3">
    <location>
        <begin position="598"/>
        <end position="631"/>
    </location>
</feature>
<dbReference type="Gene3D" id="1.25.40.10">
    <property type="entry name" value="Tetratricopeptide repeat domain"/>
    <property type="match status" value="3"/>
</dbReference>
<dbReference type="SUPFAM" id="SSF56399">
    <property type="entry name" value="ADP-ribosylation"/>
    <property type="match status" value="1"/>
</dbReference>
<dbReference type="Proteomes" id="UP000663825">
    <property type="component" value="Unassembled WGS sequence"/>
</dbReference>
<feature type="repeat" description="TPR" evidence="3">
    <location>
        <begin position="556"/>
        <end position="589"/>
    </location>
</feature>
<dbReference type="Proteomes" id="UP000663862">
    <property type="component" value="Unassembled WGS sequence"/>
</dbReference>
<comment type="similarity">
    <text evidence="4">Belongs to the kinesin light chain family.</text>
</comment>
<comment type="caution">
    <text evidence="7">The sequence shown here is derived from an EMBL/GenBank/DDBJ whole genome shotgun (WGS) entry which is preliminary data.</text>
</comment>
<comment type="subcellular location">
    <subcellularLocation>
        <location evidence="4">Cytoplasm</location>
        <location evidence="4">Cytoskeleton</location>
    </subcellularLocation>
</comment>
<keyword evidence="1" id="KW-0677">Repeat</keyword>
<proteinExistence type="inferred from homology"/>
<dbReference type="PANTHER" id="PTHR45641">
    <property type="entry name" value="TETRATRICOPEPTIDE REPEAT PROTEIN (AFU_ORTHOLOGUE AFUA_6G03870)"/>
    <property type="match status" value="1"/>
</dbReference>
<evidence type="ECO:0000313" key="7">
    <source>
        <dbReference type="EMBL" id="CAF3419224.1"/>
    </source>
</evidence>
<feature type="region of interest" description="Disordered" evidence="5">
    <location>
        <begin position="1"/>
        <end position="21"/>
    </location>
</feature>
<evidence type="ECO:0000313" key="9">
    <source>
        <dbReference type="EMBL" id="CAF3736022.1"/>
    </source>
</evidence>
<dbReference type="EMBL" id="CAJOBQ010000923">
    <property type="protein sequence ID" value="CAF4434734.1"/>
    <property type="molecule type" value="Genomic_DNA"/>
</dbReference>
<dbReference type="PANTHER" id="PTHR45641:SF1">
    <property type="entry name" value="AAA+ ATPASE DOMAIN-CONTAINING PROTEIN"/>
    <property type="match status" value="1"/>
</dbReference>
<dbReference type="EMBL" id="CAJOBR010001798">
    <property type="protein sequence ID" value="CAF4636220.1"/>
    <property type="molecule type" value="Genomic_DNA"/>
</dbReference>
<dbReference type="PROSITE" id="PS51996">
    <property type="entry name" value="TR_MART"/>
    <property type="match status" value="1"/>
</dbReference>
<keyword evidence="4" id="KW-0493">Microtubule</keyword>
<dbReference type="Proteomes" id="UP000663851">
    <property type="component" value="Unassembled WGS sequence"/>
</dbReference>
<evidence type="ECO:0000313" key="6">
    <source>
        <dbReference type="EMBL" id="CAF3220075.1"/>
    </source>
</evidence>
<keyword evidence="4" id="KW-0206">Cytoskeleton</keyword>
<dbReference type="PRINTS" id="PR00381">
    <property type="entry name" value="KINESINLIGHT"/>
</dbReference>
<dbReference type="EMBL" id="CAJOBO010003266">
    <property type="protein sequence ID" value="CAF4486731.1"/>
    <property type="molecule type" value="Genomic_DNA"/>
</dbReference>
<dbReference type="Proteomes" id="UP000663872">
    <property type="component" value="Unassembled WGS sequence"/>
</dbReference>
<evidence type="ECO:0000313" key="11">
    <source>
        <dbReference type="EMBL" id="CAF4434734.1"/>
    </source>
</evidence>
<evidence type="ECO:0000256" key="3">
    <source>
        <dbReference type="PROSITE-ProRule" id="PRU00339"/>
    </source>
</evidence>
<organism evidence="7 14">
    <name type="scientific">Rotaria socialis</name>
    <dbReference type="NCBI Taxonomy" id="392032"/>
    <lineage>
        <taxon>Eukaryota</taxon>
        <taxon>Metazoa</taxon>
        <taxon>Spiralia</taxon>
        <taxon>Gnathifera</taxon>
        <taxon>Rotifera</taxon>
        <taxon>Eurotatoria</taxon>
        <taxon>Bdelloidea</taxon>
        <taxon>Philodinida</taxon>
        <taxon>Philodinidae</taxon>
        <taxon>Rotaria</taxon>
    </lineage>
</organism>
<feature type="repeat" description="TPR" evidence="3">
    <location>
        <begin position="472"/>
        <end position="505"/>
    </location>
</feature>
<evidence type="ECO:0000313" key="13">
    <source>
        <dbReference type="EMBL" id="CAF4636220.1"/>
    </source>
</evidence>
<evidence type="ECO:0000313" key="12">
    <source>
        <dbReference type="EMBL" id="CAF4486731.1"/>
    </source>
</evidence>
<feature type="repeat" description="TPR" evidence="3">
    <location>
        <begin position="514"/>
        <end position="547"/>
    </location>
</feature>
<keyword evidence="15" id="KW-1185">Reference proteome</keyword>
<keyword evidence="4" id="KW-0505">Motor protein</keyword>
<protein>
    <recommendedName>
        <fullName evidence="4">Kinesin light chain</fullName>
    </recommendedName>
</protein>
<feature type="repeat" description="TPR" evidence="3">
    <location>
        <begin position="682"/>
        <end position="715"/>
    </location>
</feature>
<reference evidence="7" key="1">
    <citation type="submission" date="2021-02" db="EMBL/GenBank/DDBJ databases">
        <authorList>
            <person name="Nowell W R."/>
        </authorList>
    </citation>
    <scope>NUCLEOTIDE SEQUENCE</scope>
</reference>
<dbReference type="Proteomes" id="UP000663833">
    <property type="component" value="Unassembled WGS sequence"/>
</dbReference>
<evidence type="ECO:0000256" key="5">
    <source>
        <dbReference type="SAM" id="MobiDB-lite"/>
    </source>
</evidence>
<evidence type="ECO:0000313" key="8">
    <source>
        <dbReference type="EMBL" id="CAF3629623.1"/>
    </source>
</evidence>
<dbReference type="EMBL" id="CAJNYD010000131">
    <property type="protein sequence ID" value="CAF3220075.1"/>
    <property type="molecule type" value="Genomic_DNA"/>
</dbReference>
<dbReference type="InterPro" id="IPR019734">
    <property type="entry name" value="TPR_rpt"/>
</dbReference>
<dbReference type="GO" id="GO:0005874">
    <property type="term" value="C:microtubule"/>
    <property type="evidence" value="ECO:0007669"/>
    <property type="project" value="UniProtKB-UniRule"/>
</dbReference>
<feature type="repeat" description="TPR" evidence="3">
    <location>
        <begin position="724"/>
        <end position="757"/>
    </location>
</feature>
<keyword evidence="4" id="KW-0963">Cytoplasm</keyword>
<dbReference type="EMBL" id="CAJNYT010005385">
    <property type="protein sequence ID" value="CAF3736022.1"/>
    <property type="molecule type" value="Genomic_DNA"/>
</dbReference>
<evidence type="ECO:0000313" key="14">
    <source>
        <dbReference type="Proteomes" id="UP000663825"/>
    </source>
</evidence>
<dbReference type="EMBL" id="CAJNXB010005324">
    <property type="protein sequence ID" value="CAF3419224.1"/>
    <property type="molecule type" value="Genomic_DNA"/>
</dbReference>
<dbReference type="Proteomes" id="UP000663873">
    <property type="component" value="Unassembled WGS sequence"/>
</dbReference>
<evidence type="ECO:0000313" key="10">
    <source>
        <dbReference type="EMBL" id="CAF4400309.1"/>
    </source>
</evidence>
<gene>
    <name evidence="8" type="ORF">FME351_LOCUS23371</name>
    <name evidence="9" type="ORF">GRG538_LOCUS30546</name>
    <name evidence="12" type="ORF">HFQ381_LOCUS26705</name>
    <name evidence="6" type="ORF">LUA448_LOCUS3211</name>
    <name evidence="13" type="ORF">QYT958_LOCUS13814</name>
    <name evidence="7" type="ORF">TIS948_LOCUS29316</name>
    <name evidence="11" type="ORF">TSG867_LOCUS15646</name>
    <name evidence="10" type="ORF">UJA718_LOCUS19065</name>
</gene>
<dbReference type="Proteomes" id="UP000663848">
    <property type="component" value="Unassembled WGS sequence"/>
</dbReference>
<evidence type="ECO:0000313" key="15">
    <source>
        <dbReference type="Proteomes" id="UP000663873"/>
    </source>
</evidence>
<dbReference type="AlphaFoldDB" id="A0A818C5S4"/>
<dbReference type="Pfam" id="PF13424">
    <property type="entry name" value="TPR_12"/>
    <property type="match status" value="3"/>
</dbReference>
<sequence>MGCVSSRSKKNKAKGSASVPAGFTQSAAHRRANIKMVQNMLLIWLDANINDNNADSQNTITQLRQVINTIEAFDDGENCIQFLEEIRDEKACMIISGSLGRHIVPRVHDMSQVDSIFIFCSNKRYHERWVTNWSKVKGVFTDINLICDALKQSAKDCEHNAIRFTMMDTGKDISRRNLDQLDPMFMYTHIMKEILLEIEFEDKHILNFTKYCQQTLEQDNKKELDNVKLLERDYHIKTPIWWYTLDSFLYGMLNRALARSEVDVIIKMGFFIGDIHRHITELHKNQFAGENANEKFIVYRGQGMSKEDLENVSKNKGGLISFNNFLSTSKTEKVAMDFLKRALSIHDRVGVLFVITIDPAQSTTPFASVAEVGYFKNEEDEILFAMHTVFRIKRIGQADKNPRIFRVELELTNDNDKDLQALTGTIREETYPDEAGWQRLAEVLVMKLGQPVKAEEIYQILMKQESRDNKKGYLYNRLGLCKLKQAEYTEAIQFYEKSIETYEMYSQEDHLGIAWSYSNLGLVYSNMSEYENAHSYYEKALVIRQQSLPFNHPDLASSYNNIGNVCYNMSEYEKAHSYYEKALTIRQGSLPSKHPDLATSHNNIGLVYRSMNEYEKALLSHEKALDIREQSLPPNHPDVAISHNNIGLVYHDMGEYAKALLSHEKALAMRQQSLHSNHPDVATSYNNIGLVYHDMGEYAKALLSHEKALAIRQQSLPSTHPDVATSYNNIGLVYENMKNYSKARIYYEETVKIEEKSLISSHCNLQDYRKNLDRMKSKL</sequence>